<dbReference type="STRING" id="348780.NP_5172A"/>
<reference evidence="1 2" key="1">
    <citation type="journal article" date="2005" name="Genome Res.">
        <title>Living with two extremes: conclusions from the genome sequence of Natronomonas pharaonis.</title>
        <authorList>
            <person name="Falb M."/>
            <person name="Pfeiffer F."/>
            <person name="Palm P."/>
            <person name="Rodewald K."/>
            <person name="Hickmann V."/>
            <person name="Tittor J."/>
            <person name="Oesterhelt D."/>
        </authorList>
    </citation>
    <scope>NUCLEOTIDE SEQUENCE [LARGE SCALE GENOMIC DNA]</scope>
    <source>
        <strain evidence="2">ATCC 35678 / DSM 2160 / CIP 103997 / JCM 8858 / NBRC 14720 / NCIMB 2260 / Gabara</strain>
    </source>
</reference>
<gene>
    <name evidence="1" type="ordered locus">NP_5172A</name>
</gene>
<protein>
    <submittedName>
        <fullName evidence="1">Uncharacterized protein</fullName>
    </submittedName>
</protein>
<dbReference type="EnsemblBacteria" id="CAI50677">
    <property type="protein sequence ID" value="CAI50677"/>
    <property type="gene ID" value="NP_5172A"/>
</dbReference>
<dbReference type="Proteomes" id="UP000002698">
    <property type="component" value="Chromosome"/>
</dbReference>
<dbReference type="InterPro" id="IPR054270">
    <property type="entry name" value="DUF7001"/>
</dbReference>
<dbReference type="Pfam" id="PF22529">
    <property type="entry name" value="DUF7001"/>
    <property type="match status" value="1"/>
</dbReference>
<dbReference type="GeneID" id="3702281"/>
<evidence type="ECO:0000313" key="1">
    <source>
        <dbReference type="EMBL" id="CAI50677.1"/>
    </source>
</evidence>
<name>A0A1U7EZE5_NATPD</name>
<keyword evidence="2" id="KW-1185">Reference proteome</keyword>
<dbReference type="OrthoDB" id="303724at2157"/>
<dbReference type="AlphaFoldDB" id="A0A1U7EZE5"/>
<dbReference type="eggNOG" id="arCOG04668">
    <property type="taxonomic scope" value="Archaea"/>
</dbReference>
<dbReference type="RefSeq" id="WP_011324287.1">
    <property type="nucleotide sequence ID" value="NC_007426.1"/>
</dbReference>
<dbReference type="KEGG" id="nph:NP_5172A"/>
<sequence length="250" mass="27895">MPDHVTLYRAPTTTADADEIAEWLDPRIDATVDVEPRLLGSLADDDLAEAFAASRVLSPYERETGNTMVGIVRYEERTLEAPERGGGVIYDGFDVQDALRRRLQSPMEELHIPLLDRRLGTWGTHDARWHKRVAVLGKPSLVSVPGLYEAPAKPEAYYKTKQSHAMMAGDAPPREVLENQVDGEFLVEDDPRTTEALKGYVLAAYHYLETGDAFCDVEGCRLYDAHRQPALLAAQLSEPAFCERHAARYG</sequence>
<dbReference type="HOGENOM" id="CLU_1088211_0_0_2"/>
<accession>A0A1U7EZE5</accession>
<dbReference type="EMBL" id="CR936257">
    <property type="protein sequence ID" value="CAI50677.1"/>
    <property type="molecule type" value="Genomic_DNA"/>
</dbReference>
<evidence type="ECO:0000313" key="2">
    <source>
        <dbReference type="Proteomes" id="UP000002698"/>
    </source>
</evidence>
<proteinExistence type="predicted"/>
<organism evidence="1 2">
    <name type="scientific">Natronomonas pharaonis (strain ATCC 35678 / DSM 2160 / CIP 103997 / JCM 8858 / NBRC 14720 / NCIMB 2260 / Gabara)</name>
    <name type="common">Halobacterium pharaonis</name>
    <dbReference type="NCBI Taxonomy" id="348780"/>
    <lineage>
        <taxon>Archaea</taxon>
        <taxon>Methanobacteriati</taxon>
        <taxon>Methanobacteriota</taxon>
        <taxon>Stenosarchaea group</taxon>
        <taxon>Halobacteria</taxon>
        <taxon>Halobacteriales</taxon>
        <taxon>Natronomonadaceae</taxon>
        <taxon>Natronomonas</taxon>
    </lineage>
</organism>